<organism evidence="2 3">
    <name type="scientific">Camellia sinensis var. sinensis</name>
    <name type="common">China tea</name>
    <dbReference type="NCBI Taxonomy" id="542762"/>
    <lineage>
        <taxon>Eukaryota</taxon>
        <taxon>Viridiplantae</taxon>
        <taxon>Streptophyta</taxon>
        <taxon>Embryophyta</taxon>
        <taxon>Tracheophyta</taxon>
        <taxon>Spermatophyta</taxon>
        <taxon>Magnoliopsida</taxon>
        <taxon>eudicotyledons</taxon>
        <taxon>Gunneridae</taxon>
        <taxon>Pentapetalae</taxon>
        <taxon>asterids</taxon>
        <taxon>Ericales</taxon>
        <taxon>Theaceae</taxon>
        <taxon>Camellia</taxon>
    </lineage>
</organism>
<evidence type="ECO:0000259" key="1">
    <source>
        <dbReference type="Pfam" id="PF00646"/>
    </source>
</evidence>
<reference evidence="2 3" key="1">
    <citation type="journal article" date="2018" name="Proc. Natl. Acad. Sci. U.S.A.">
        <title>Draft genome sequence of Camellia sinensis var. sinensis provides insights into the evolution of the tea genome and tea quality.</title>
        <authorList>
            <person name="Wei C."/>
            <person name="Yang H."/>
            <person name="Wang S."/>
            <person name="Zhao J."/>
            <person name="Liu C."/>
            <person name="Gao L."/>
            <person name="Xia E."/>
            <person name="Lu Y."/>
            <person name="Tai Y."/>
            <person name="She G."/>
            <person name="Sun J."/>
            <person name="Cao H."/>
            <person name="Tong W."/>
            <person name="Gao Q."/>
            <person name="Li Y."/>
            <person name="Deng W."/>
            <person name="Jiang X."/>
            <person name="Wang W."/>
            <person name="Chen Q."/>
            <person name="Zhang S."/>
            <person name="Li H."/>
            <person name="Wu J."/>
            <person name="Wang P."/>
            <person name="Li P."/>
            <person name="Shi C."/>
            <person name="Zheng F."/>
            <person name="Jian J."/>
            <person name="Huang B."/>
            <person name="Shan D."/>
            <person name="Shi M."/>
            <person name="Fang C."/>
            <person name="Yue Y."/>
            <person name="Li F."/>
            <person name="Li D."/>
            <person name="Wei S."/>
            <person name="Han B."/>
            <person name="Jiang C."/>
            <person name="Yin Y."/>
            <person name="Xia T."/>
            <person name="Zhang Z."/>
            <person name="Bennetzen J.L."/>
            <person name="Zhao S."/>
            <person name="Wan X."/>
        </authorList>
    </citation>
    <scope>NUCLEOTIDE SEQUENCE [LARGE SCALE GENOMIC DNA]</scope>
    <source>
        <strain evidence="3">cv. Shuchazao</strain>
        <tissue evidence="2">Leaf</tissue>
    </source>
</reference>
<dbReference type="InterPro" id="IPR001810">
    <property type="entry name" value="F-box_dom"/>
</dbReference>
<comment type="caution">
    <text evidence="2">The sequence shown here is derived from an EMBL/GenBank/DDBJ whole genome shotgun (WGS) entry which is preliminary data.</text>
</comment>
<keyword evidence="3" id="KW-1185">Reference proteome</keyword>
<dbReference type="PANTHER" id="PTHR35546">
    <property type="entry name" value="F-BOX PROTEIN INTERACTION DOMAIN PROTEIN-RELATED"/>
    <property type="match status" value="1"/>
</dbReference>
<proteinExistence type="predicted"/>
<evidence type="ECO:0000313" key="2">
    <source>
        <dbReference type="EMBL" id="THG15539.1"/>
    </source>
</evidence>
<gene>
    <name evidence="2" type="ORF">TEA_024733</name>
</gene>
<dbReference type="Pfam" id="PF00646">
    <property type="entry name" value="F-box"/>
    <property type="match status" value="1"/>
</dbReference>
<dbReference type="PANTHER" id="PTHR35546:SF25">
    <property type="entry name" value="F-BOX DOMAIN-CONTAINING PROTEIN"/>
    <property type="match status" value="1"/>
</dbReference>
<accession>A0A4S4EGG2</accession>
<dbReference type="SUPFAM" id="SSF81383">
    <property type="entry name" value="F-box domain"/>
    <property type="match status" value="1"/>
</dbReference>
<dbReference type="InterPro" id="IPR055290">
    <property type="entry name" value="At3g26010-like"/>
</dbReference>
<dbReference type="AlphaFoldDB" id="A0A4S4EGG2"/>
<dbReference type="EMBL" id="SDRB02004655">
    <property type="protein sequence ID" value="THG15539.1"/>
    <property type="molecule type" value="Genomic_DNA"/>
</dbReference>
<sequence>MGFDGGFCIYDGEQRQKHKAKKTYTKRRNLIVGSTSSDHSPASELIAGNVGLLSEILFRLPPKSLIRFKSVSKDWWSNTNTTILHSCNGLLLCLNGTTRFIVCNPTTKKHKILPYPVGISSSCFVKQFSVILTESGPIHNNFDAYLAFDPSKSPHYKVVLNNRLSALGFKILRMAMDRNDYNWVVKYRVNLRPLRSVFPELADGYASHAFSVFLEIFSEFQETVMKNSMNRVSGLTVICICPWKDQRNSLDSSLKIFFGSIEFLWIFSVFQETVMKSSRNRASGFTVFAFVHGKAKEILWIPV</sequence>
<protein>
    <recommendedName>
        <fullName evidence="1">F-box domain-containing protein</fullName>
    </recommendedName>
</protein>
<dbReference type="InterPro" id="IPR036047">
    <property type="entry name" value="F-box-like_dom_sf"/>
</dbReference>
<evidence type="ECO:0000313" key="3">
    <source>
        <dbReference type="Proteomes" id="UP000306102"/>
    </source>
</evidence>
<feature type="domain" description="F-box" evidence="1">
    <location>
        <begin position="52"/>
        <end position="75"/>
    </location>
</feature>
<dbReference type="Proteomes" id="UP000306102">
    <property type="component" value="Unassembled WGS sequence"/>
</dbReference>
<name>A0A4S4EGG2_CAMSN</name>